<dbReference type="Gene3D" id="3.40.50.150">
    <property type="entry name" value="Vaccinia Virus protein VP39"/>
    <property type="match status" value="1"/>
</dbReference>
<proteinExistence type="inferred from homology"/>
<keyword evidence="3 7" id="KW-0489">Methyltransferase</keyword>
<keyword evidence="5 7" id="KW-0949">S-adenosyl-L-methionine</keyword>
<dbReference type="EC" id="2.1.1.33" evidence="7"/>
<evidence type="ECO:0000256" key="6">
    <source>
        <dbReference type="ARBA" id="ARBA00022694"/>
    </source>
</evidence>
<keyword evidence="4 7" id="KW-0808">Transferase</keyword>
<feature type="binding site" evidence="7">
    <location>
        <position position="175"/>
    </location>
    <ligand>
        <name>substrate</name>
    </ligand>
</feature>
<dbReference type="EMBL" id="JANRMI010000003">
    <property type="protein sequence ID" value="MDG0817156.1"/>
    <property type="molecule type" value="Genomic_DNA"/>
</dbReference>
<evidence type="ECO:0000256" key="4">
    <source>
        <dbReference type="ARBA" id="ARBA00022679"/>
    </source>
</evidence>
<protein>
    <recommendedName>
        <fullName evidence="7">tRNA (guanine-N(7)-)-methyltransferase</fullName>
        <ecNumber evidence="7">2.1.1.33</ecNumber>
    </recommendedName>
    <alternativeName>
        <fullName evidence="7">tRNA (guanine(46)-N(7))-methyltransferase</fullName>
    </alternativeName>
    <alternativeName>
        <fullName evidence="7">tRNA(m7G46)-methyltransferase</fullName>
    </alternativeName>
</protein>
<name>A0ABT6DMW4_9BACT</name>
<keyword evidence="6 7" id="KW-0819">tRNA processing</keyword>
<dbReference type="HAMAP" id="MF_01057">
    <property type="entry name" value="tRNA_methyltr_TrmB"/>
    <property type="match status" value="1"/>
</dbReference>
<sequence>MKMPIDPTRRQINITTNLPHQTEYTLALNGEYSHVAFDEVRAPLNKGKWRSDVFKAEAATPMDVEIGTGNGTHFAHYVQKNPSRLLVGLELKYKPLIQTIRRAMNANCSNAAVARFHAFNIEELFTEGEIDNVFIHFPDPWTSPKKPKNRVVCKRNLDILHSMQKPGSIIEFKTDSLVYFLWAMDEIRQSKYKILFETQDLHNSPIKEENFETAFEKIFLREGIKINFVRLQKA</sequence>
<dbReference type="PROSITE" id="PS51625">
    <property type="entry name" value="SAM_MT_TRMB"/>
    <property type="match status" value="1"/>
</dbReference>
<feature type="binding site" evidence="7">
    <location>
        <position position="90"/>
    </location>
    <ligand>
        <name>S-adenosyl-L-methionine</name>
        <dbReference type="ChEBI" id="CHEBI:59789"/>
    </ligand>
</feature>
<accession>A0ABT6DMW4</accession>
<dbReference type="Proteomes" id="UP001152321">
    <property type="component" value="Unassembled WGS sequence"/>
</dbReference>
<comment type="caution">
    <text evidence="8">The sequence shown here is derived from an EMBL/GenBank/DDBJ whole genome shotgun (WGS) entry which is preliminary data.</text>
</comment>
<comment type="catalytic activity">
    <reaction evidence="1 7">
        <text>guanosine(46) in tRNA + S-adenosyl-L-methionine = N(7)-methylguanosine(46) in tRNA + S-adenosyl-L-homocysteine</text>
        <dbReference type="Rhea" id="RHEA:42708"/>
        <dbReference type="Rhea" id="RHEA-COMP:10188"/>
        <dbReference type="Rhea" id="RHEA-COMP:10189"/>
        <dbReference type="ChEBI" id="CHEBI:57856"/>
        <dbReference type="ChEBI" id="CHEBI:59789"/>
        <dbReference type="ChEBI" id="CHEBI:74269"/>
        <dbReference type="ChEBI" id="CHEBI:74480"/>
        <dbReference type="EC" id="2.1.1.33"/>
    </reaction>
</comment>
<evidence type="ECO:0000313" key="8">
    <source>
        <dbReference type="EMBL" id="MDG0817156.1"/>
    </source>
</evidence>
<feature type="binding site" evidence="7">
    <location>
        <begin position="213"/>
        <end position="216"/>
    </location>
    <ligand>
        <name>substrate</name>
    </ligand>
</feature>
<keyword evidence="9" id="KW-1185">Reference proteome</keyword>
<comment type="similarity">
    <text evidence="7">Belongs to the class I-like SAM-binding methyltransferase superfamily. TrmB family.</text>
</comment>
<feature type="binding site" evidence="7">
    <location>
        <position position="139"/>
    </location>
    <ligand>
        <name>S-adenosyl-L-methionine</name>
        <dbReference type="ChEBI" id="CHEBI:59789"/>
    </ligand>
</feature>
<dbReference type="RefSeq" id="WP_277578631.1">
    <property type="nucleotide sequence ID" value="NZ_JANRMI010000003.1"/>
</dbReference>
<evidence type="ECO:0000256" key="3">
    <source>
        <dbReference type="ARBA" id="ARBA00022603"/>
    </source>
</evidence>
<dbReference type="SUPFAM" id="SSF53335">
    <property type="entry name" value="S-adenosyl-L-methionine-dependent methyltransferases"/>
    <property type="match status" value="1"/>
</dbReference>
<evidence type="ECO:0000256" key="1">
    <source>
        <dbReference type="ARBA" id="ARBA00000142"/>
    </source>
</evidence>
<organism evidence="8 9">
    <name type="scientific">Bdellovibrio svalbardensis</name>
    <dbReference type="NCBI Taxonomy" id="2972972"/>
    <lineage>
        <taxon>Bacteria</taxon>
        <taxon>Pseudomonadati</taxon>
        <taxon>Bdellovibrionota</taxon>
        <taxon>Bdellovibrionia</taxon>
        <taxon>Bdellovibrionales</taxon>
        <taxon>Pseudobdellovibrionaceae</taxon>
        <taxon>Bdellovibrio</taxon>
    </lineage>
</organism>
<evidence type="ECO:0000256" key="5">
    <source>
        <dbReference type="ARBA" id="ARBA00022691"/>
    </source>
</evidence>
<comment type="caution">
    <text evidence="7">Lacks conserved residue(s) required for the propagation of feature annotation.</text>
</comment>
<feature type="binding site" evidence="7">
    <location>
        <position position="65"/>
    </location>
    <ligand>
        <name>S-adenosyl-L-methionine</name>
        <dbReference type="ChEBI" id="CHEBI:59789"/>
    </ligand>
</feature>
<evidence type="ECO:0000256" key="2">
    <source>
        <dbReference type="ARBA" id="ARBA00003015"/>
    </source>
</evidence>
<dbReference type="InterPro" id="IPR055361">
    <property type="entry name" value="tRNA_methyltr_TrmB_bact"/>
</dbReference>
<comment type="function">
    <text evidence="2 7">Catalyzes the formation of N(7)-methylguanine at position 46 (m7G46) in tRNA.</text>
</comment>
<dbReference type="PANTHER" id="PTHR23417">
    <property type="entry name" value="3-DEOXY-D-MANNO-OCTULOSONIC-ACID TRANSFERASE/TRNA GUANINE-N 7 - -METHYLTRANSFERASE"/>
    <property type="match status" value="1"/>
</dbReference>
<gene>
    <name evidence="7" type="primary">trmB</name>
    <name evidence="8" type="ORF">NWE73_12315</name>
</gene>
<dbReference type="PANTHER" id="PTHR23417:SF14">
    <property type="entry name" value="PENTACOTRIPEPTIDE-REPEAT REGION OF PRORP DOMAIN-CONTAINING PROTEIN"/>
    <property type="match status" value="1"/>
</dbReference>
<dbReference type="InterPro" id="IPR003358">
    <property type="entry name" value="tRNA_(Gua-N-7)_MeTrfase_Trmb"/>
</dbReference>
<evidence type="ECO:0000256" key="7">
    <source>
        <dbReference type="HAMAP-Rule" id="MF_01057"/>
    </source>
</evidence>
<reference evidence="8" key="1">
    <citation type="submission" date="2022-08" db="EMBL/GenBank/DDBJ databases">
        <title>Novel Bdellovibrio Species Isolated from Svalbard: Designation Bdellovibrio svalbardensis.</title>
        <authorList>
            <person name="Mitchell R.J."/>
            <person name="Choi S.Y."/>
        </authorList>
    </citation>
    <scope>NUCLEOTIDE SEQUENCE</scope>
    <source>
        <strain evidence="8">PAP01</strain>
    </source>
</reference>
<evidence type="ECO:0000313" key="9">
    <source>
        <dbReference type="Proteomes" id="UP001152321"/>
    </source>
</evidence>
<comment type="pathway">
    <text evidence="7">tRNA modification; N(7)-methylguanine-tRNA biosynthesis.</text>
</comment>
<dbReference type="Pfam" id="PF02390">
    <property type="entry name" value="Methyltransf_4"/>
    <property type="match status" value="1"/>
</dbReference>
<dbReference type="InterPro" id="IPR029063">
    <property type="entry name" value="SAM-dependent_MTases_sf"/>
</dbReference>